<protein>
    <submittedName>
        <fullName evidence="2">Uncharacterized protein</fullName>
    </submittedName>
</protein>
<evidence type="ECO:0000256" key="1">
    <source>
        <dbReference type="SAM" id="MobiDB-lite"/>
    </source>
</evidence>
<organism evidence="2 3">
    <name type="scientific">Archangium gephyra</name>
    <dbReference type="NCBI Taxonomy" id="48"/>
    <lineage>
        <taxon>Bacteria</taxon>
        <taxon>Pseudomonadati</taxon>
        <taxon>Myxococcota</taxon>
        <taxon>Myxococcia</taxon>
        <taxon>Myxococcales</taxon>
        <taxon>Cystobacterineae</taxon>
        <taxon>Archangiaceae</taxon>
        <taxon>Archangium</taxon>
    </lineage>
</organism>
<comment type="caution">
    <text evidence="2">The sequence shown here is derived from an EMBL/GenBank/DDBJ whole genome shotgun (WGS) entry which is preliminary data.</text>
</comment>
<evidence type="ECO:0000313" key="2">
    <source>
        <dbReference type="EMBL" id="PZR12230.1"/>
    </source>
</evidence>
<gene>
    <name evidence="2" type="ORF">DI536_15075</name>
</gene>
<accession>A0A2W5T9N5</accession>
<evidence type="ECO:0000313" key="3">
    <source>
        <dbReference type="Proteomes" id="UP000249061"/>
    </source>
</evidence>
<reference evidence="2 3" key="1">
    <citation type="submission" date="2017-08" db="EMBL/GenBank/DDBJ databases">
        <title>Infants hospitalized years apart are colonized by the same room-sourced microbial strains.</title>
        <authorList>
            <person name="Brooks B."/>
            <person name="Olm M.R."/>
            <person name="Firek B.A."/>
            <person name="Baker R."/>
            <person name="Thomas B.C."/>
            <person name="Morowitz M.J."/>
            <person name="Banfield J.F."/>
        </authorList>
    </citation>
    <scope>NUCLEOTIDE SEQUENCE [LARGE SCALE GENOMIC DNA]</scope>
    <source>
        <strain evidence="2">S2_003_000_R2_14</strain>
    </source>
</reference>
<feature type="region of interest" description="Disordered" evidence="1">
    <location>
        <begin position="1"/>
        <end position="20"/>
    </location>
</feature>
<feature type="compositionally biased region" description="Basic and acidic residues" evidence="1">
    <location>
        <begin position="8"/>
        <end position="20"/>
    </location>
</feature>
<sequence length="99" mass="11853">MSSDEETRELRAALEKSQQENRELRSLLAGFEALNPRQLLERIDALENEKLELRVRLERADEVRAEWDARVHGLRRELEIALREQVRLRHVLDNERLTR</sequence>
<proteinExistence type="predicted"/>
<dbReference type="AlphaFoldDB" id="A0A2W5T9N5"/>
<dbReference type="Proteomes" id="UP000249061">
    <property type="component" value="Unassembled WGS sequence"/>
</dbReference>
<name>A0A2W5T9N5_9BACT</name>
<dbReference type="EMBL" id="QFQP01000012">
    <property type="protein sequence ID" value="PZR12230.1"/>
    <property type="molecule type" value="Genomic_DNA"/>
</dbReference>